<sequence>MKLQTFITNLQNEIQKTYSSAVVKLWCIEELEGTAQNPGTRRKRQSIKPVKVSVYVLRDSSTDSLSNITRQKDFISQPNLLSVLAQSDGAPNNIIKAGEFAYFNMQEVTSLSKASTTNSSVSWWDTVYGPIVTAILLAFGVVLLCLIIFCCCRHHRRKRYSESHSSEEVFTPPVDYRTSRQFKGYQVGWLHPSFQWPTPVHVRHAKA</sequence>
<keyword evidence="1" id="KW-0812">Transmembrane</keyword>
<dbReference type="EMBL" id="CAXITT010000042">
    <property type="protein sequence ID" value="CAL1529069.1"/>
    <property type="molecule type" value="Genomic_DNA"/>
</dbReference>
<protein>
    <submittedName>
        <fullName evidence="2">Uncharacterized protein</fullName>
    </submittedName>
</protein>
<reference evidence="2 3" key="1">
    <citation type="submission" date="2024-04" db="EMBL/GenBank/DDBJ databases">
        <authorList>
            <consortium name="Genoscope - CEA"/>
            <person name="William W."/>
        </authorList>
    </citation>
    <scope>NUCLEOTIDE SEQUENCE [LARGE SCALE GENOMIC DNA]</scope>
</reference>
<evidence type="ECO:0000313" key="3">
    <source>
        <dbReference type="Proteomes" id="UP001497497"/>
    </source>
</evidence>
<feature type="transmembrane region" description="Helical" evidence="1">
    <location>
        <begin position="127"/>
        <end position="152"/>
    </location>
</feature>
<dbReference type="AlphaFoldDB" id="A0AAV2H5T8"/>
<accession>A0AAV2H5T8</accession>
<keyword evidence="1" id="KW-0472">Membrane</keyword>
<keyword evidence="3" id="KW-1185">Reference proteome</keyword>
<comment type="caution">
    <text evidence="2">The sequence shown here is derived from an EMBL/GenBank/DDBJ whole genome shotgun (WGS) entry which is preliminary data.</text>
</comment>
<organism evidence="2 3">
    <name type="scientific">Lymnaea stagnalis</name>
    <name type="common">Great pond snail</name>
    <name type="synonym">Helix stagnalis</name>
    <dbReference type="NCBI Taxonomy" id="6523"/>
    <lineage>
        <taxon>Eukaryota</taxon>
        <taxon>Metazoa</taxon>
        <taxon>Spiralia</taxon>
        <taxon>Lophotrochozoa</taxon>
        <taxon>Mollusca</taxon>
        <taxon>Gastropoda</taxon>
        <taxon>Heterobranchia</taxon>
        <taxon>Euthyneura</taxon>
        <taxon>Panpulmonata</taxon>
        <taxon>Hygrophila</taxon>
        <taxon>Lymnaeoidea</taxon>
        <taxon>Lymnaeidae</taxon>
        <taxon>Lymnaea</taxon>
    </lineage>
</organism>
<evidence type="ECO:0000256" key="1">
    <source>
        <dbReference type="SAM" id="Phobius"/>
    </source>
</evidence>
<gene>
    <name evidence="2" type="ORF">GSLYS_00003224001</name>
</gene>
<proteinExistence type="predicted"/>
<name>A0AAV2H5T8_LYMST</name>
<keyword evidence="1" id="KW-1133">Transmembrane helix</keyword>
<evidence type="ECO:0000313" key="2">
    <source>
        <dbReference type="EMBL" id="CAL1529069.1"/>
    </source>
</evidence>
<dbReference type="Proteomes" id="UP001497497">
    <property type="component" value="Unassembled WGS sequence"/>
</dbReference>